<dbReference type="Pfam" id="PF25597">
    <property type="entry name" value="SH3_retrovirus"/>
    <property type="match status" value="1"/>
</dbReference>
<reference evidence="3" key="1">
    <citation type="submission" date="2021-03" db="EMBL/GenBank/DDBJ databases">
        <title>Draft genome sequence of rust myrtle Austropuccinia psidii MF-1, a brazilian biotype.</title>
        <authorList>
            <person name="Quecine M.C."/>
            <person name="Pachon D.M.R."/>
            <person name="Bonatelli M.L."/>
            <person name="Correr F.H."/>
            <person name="Franceschini L.M."/>
            <person name="Leite T.F."/>
            <person name="Margarido G.R.A."/>
            <person name="Almeida C.A."/>
            <person name="Ferrarezi J.A."/>
            <person name="Labate C.A."/>
        </authorList>
    </citation>
    <scope>NUCLEOTIDE SEQUENCE</scope>
    <source>
        <strain evidence="3">MF-1</strain>
    </source>
</reference>
<keyword evidence="4" id="KW-1185">Reference proteome</keyword>
<evidence type="ECO:0000259" key="2">
    <source>
        <dbReference type="Pfam" id="PF25597"/>
    </source>
</evidence>
<proteinExistence type="predicted"/>
<evidence type="ECO:0000313" key="3">
    <source>
        <dbReference type="EMBL" id="MBW0500489.1"/>
    </source>
</evidence>
<evidence type="ECO:0000313" key="4">
    <source>
        <dbReference type="Proteomes" id="UP000765509"/>
    </source>
</evidence>
<dbReference type="Proteomes" id="UP000765509">
    <property type="component" value="Unassembled WGS sequence"/>
</dbReference>
<accession>A0A9Q3DBY8</accession>
<evidence type="ECO:0000259" key="1">
    <source>
        <dbReference type="Pfam" id="PF07727"/>
    </source>
</evidence>
<dbReference type="PANTHER" id="PTHR11439">
    <property type="entry name" value="GAG-POL-RELATED RETROTRANSPOSON"/>
    <property type="match status" value="1"/>
</dbReference>
<sequence length="618" mass="68191">MDIGFVSNGEDASTYTLNRDGQQAILWIHVNNGALTALSESLICWISQRLEQHIKIKWDKEIKGLVGISIKATKEGFKFYQPDLITKLINLDPSNIIAKSPLPAGCNLNSDFSLGNMDKPYLKQIGILLYIAQASCRDISYAVNYLARFSLHTTKLHWEALNHLIAYLRGTIDMGILIWNDNKSNEMCCFVDANWGGECNRSTNGTPSSAISFQTPISRWSSLATDLSVLHPFGCSVLMHVPKERRASKVNPTGVLCILVGLTEAHHNYRLFNPLNGKINVSHDCTFLDGKAFWPSFVSAPSNFHFPSSANAPPNCASNSPVATPALESSESAAISGGSGITPVVDPACEVFTPPAPFSSLILPMIDLQPRHPSLLCQETNSEELEAPGSPNDKAVTLPKGWTYDVVPVVLPSSISSKVSVENVVSGKRTRKPPTRFAGVVRNNSPRSYQDALWSDSTERWVVAIQNEFTSLEHHGVLEEVPYNGLFRLLNTIWVFHEKTDSSGNPVEAKARLCVKGFLQVENLDFHETFAPTGQLSTLRFLLGYCAAKNLNHHQMDVKTAFLHGDLDEDLHIQVPEGYTSSLGGNLCLKLKKSLYGLKQSPSNWYLPIKKFFEDSGF</sequence>
<gene>
    <name evidence="3" type="ORF">O181_040204</name>
</gene>
<dbReference type="AlphaFoldDB" id="A0A9Q3DBY8"/>
<dbReference type="PANTHER" id="PTHR11439:SF483">
    <property type="entry name" value="PEPTIDE SYNTHASE GLIP-LIKE, PUTATIVE (AFU_ORTHOLOGUE AFUA_3G12920)-RELATED"/>
    <property type="match status" value="1"/>
</dbReference>
<comment type="caution">
    <text evidence="3">The sequence shown here is derived from an EMBL/GenBank/DDBJ whole genome shotgun (WGS) entry which is preliminary data.</text>
</comment>
<protein>
    <recommendedName>
        <fullName evidence="5">Reverse transcriptase Ty1/copia-type domain-containing protein</fullName>
    </recommendedName>
</protein>
<name>A0A9Q3DBY8_9BASI</name>
<dbReference type="EMBL" id="AVOT02015840">
    <property type="protein sequence ID" value="MBW0500489.1"/>
    <property type="molecule type" value="Genomic_DNA"/>
</dbReference>
<dbReference type="InterPro" id="IPR057670">
    <property type="entry name" value="SH3_retrovirus"/>
</dbReference>
<evidence type="ECO:0008006" key="5">
    <source>
        <dbReference type="Google" id="ProtNLM"/>
    </source>
</evidence>
<dbReference type="InterPro" id="IPR013103">
    <property type="entry name" value="RVT_2"/>
</dbReference>
<feature type="domain" description="Retroviral polymerase SH3-like" evidence="2">
    <location>
        <begin position="235"/>
        <end position="293"/>
    </location>
</feature>
<organism evidence="3 4">
    <name type="scientific">Austropuccinia psidii MF-1</name>
    <dbReference type="NCBI Taxonomy" id="1389203"/>
    <lineage>
        <taxon>Eukaryota</taxon>
        <taxon>Fungi</taxon>
        <taxon>Dikarya</taxon>
        <taxon>Basidiomycota</taxon>
        <taxon>Pucciniomycotina</taxon>
        <taxon>Pucciniomycetes</taxon>
        <taxon>Pucciniales</taxon>
        <taxon>Sphaerophragmiaceae</taxon>
        <taxon>Austropuccinia</taxon>
    </lineage>
</organism>
<dbReference type="OrthoDB" id="3243429at2759"/>
<dbReference type="Pfam" id="PF07727">
    <property type="entry name" value="RVT_2"/>
    <property type="match status" value="1"/>
</dbReference>
<feature type="domain" description="Reverse transcriptase Ty1/copia-type" evidence="1">
    <location>
        <begin position="490"/>
        <end position="618"/>
    </location>
</feature>